<gene>
    <name evidence="3" type="ORF">SAMN05216552_103175</name>
</gene>
<evidence type="ECO:0000256" key="1">
    <source>
        <dbReference type="SAM" id="MobiDB-lite"/>
    </source>
</evidence>
<dbReference type="OrthoDB" id="6932881at2"/>
<feature type="compositionally biased region" description="Acidic residues" evidence="1">
    <location>
        <begin position="8"/>
        <end position="21"/>
    </location>
</feature>
<dbReference type="STRING" id="1035707.SAMN05216552_103175"/>
<evidence type="ECO:0000313" key="4">
    <source>
        <dbReference type="Proteomes" id="UP000199391"/>
    </source>
</evidence>
<protein>
    <submittedName>
        <fullName evidence="3">Uncharacterized protein</fullName>
    </submittedName>
</protein>
<dbReference type="RefSeq" id="WP_093558530.1">
    <property type="nucleotide sequence ID" value="NZ_FPBO01000031.1"/>
</dbReference>
<feature type="transmembrane region" description="Helical" evidence="2">
    <location>
        <begin position="92"/>
        <end position="116"/>
    </location>
</feature>
<feature type="transmembrane region" description="Helical" evidence="2">
    <location>
        <begin position="58"/>
        <end position="80"/>
    </location>
</feature>
<proteinExistence type="predicted"/>
<accession>A0A1I7LKU4</accession>
<dbReference type="AlphaFoldDB" id="A0A1I7LKU4"/>
<feature type="region of interest" description="Disordered" evidence="1">
    <location>
        <begin position="1"/>
        <end position="28"/>
    </location>
</feature>
<organism evidence="3 4">
    <name type="scientific">Pseudoduganella namucuonensis</name>
    <dbReference type="NCBI Taxonomy" id="1035707"/>
    <lineage>
        <taxon>Bacteria</taxon>
        <taxon>Pseudomonadati</taxon>
        <taxon>Pseudomonadota</taxon>
        <taxon>Betaproteobacteria</taxon>
        <taxon>Burkholderiales</taxon>
        <taxon>Oxalobacteraceae</taxon>
        <taxon>Telluria group</taxon>
        <taxon>Pseudoduganella</taxon>
    </lineage>
</organism>
<name>A0A1I7LKU4_9BURK</name>
<keyword evidence="2" id="KW-1133">Transmembrane helix</keyword>
<dbReference type="Proteomes" id="UP000199391">
    <property type="component" value="Unassembled WGS sequence"/>
</dbReference>
<dbReference type="EMBL" id="FPBO01000031">
    <property type="protein sequence ID" value="SFV10317.1"/>
    <property type="molecule type" value="Genomic_DNA"/>
</dbReference>
<evidence type="ECO:0000313" key="3">
    <source>
        <dbReference type="EMBL" id="SFV10317.1"/>
    </source>
</evidence>
<keyword evidence="2" id="KW-0812">Transmembrane</keyword>
<reference evidence="4" key="1">
    <citation type="submission" date="2016-10" db="EMBL/GenBank/DDBJ databases">
        <authorList>
            <person name="Varghese N."/>
            <person name="Submissions S."/>
        </authorList>
    </citation>
    <scope>NUCLEOTIDE SEQUENCE [LARGE SCALE GENOMIC DNA]</scope>
    <source>
        <strain evidence="4">CGMCC 1.11014</strain>
    </source>
</reference>
<keyword evidence="4" id="KW-1185">Reference proteome</keyword>
<sequence length="134" mass="14249">MSQREDGGQEPEPVEATEDAPPEAYVGESGPLQDVLINEEAENQKANRALRATYADKAYFLASACIIFWAFAISSNAIVYACTGKQMISDTALIAITTGVTINVLAAFLGVIRGLFPSEQAKKPGGKKGAKKEP</sequence>
<evidence type="ECO:0000256" key="2">
    <source>
        <dbReference type="SAM" id="Phobius"/>
    </source>
</evidence>
<keyword evidence="2" id="KW-0472">Membrane</keyword>